<dbReference type="Proteomes" id="UP000616885">
    <property type="component" value="Unassembled WGS sequence"/>
</dbReference>
<dbReference type="AlphaFoldDB" id="A0A8H7NIN2"/>
<protein>
    <submittedName>
        <fullName evidence="1">Uncharacterized protein</fullName>
    </submittedName>
</protein>
<organism evidence="1 2">
    <name type="scientific">Bionectria ochroleuca</name>
    <name type="common">Gliocladium roseum</name>
    <dbReference type="NCBI Taxonomy" id="29856"/>
    <lineage>
        <taxon>Eukaryota</taxon>
        <taxon>Fungi</taxon>
        <taxon>Dikarya</taxon>
        <taxon>Ascomycota</taxon>
        <taxon>Pezizomycotina</taxon>
        <taxon>Sordariomycetes</taxon>
        <taxon>Hypocreomycetidae</taxon>
        <taxon>Hypocreales</taxon>
        <taxon>Bionectriaceae</taxon>
        <taxon>Clonostachys</taxon>
    </lineage>
</organism>
<proteinExistence type="predicted"/>
<comment type="caution">
    <text evidence="1">The sequence shown here is derived from an EMBL/GenBank/DDBJ whole genome shotgun (WGS) entry which is preliminary data.</text>
</comment>
<name>A0A8H7NIN2_BIOOC</name>
<gene>
    <name evidence="1" type="ORF">IM811_007640</name>
</gene>
<evidence type="ECO:0000313" key="1">
    <source>
        <dbReference type="EMBL" id="KAF9756696.1"/>
    </source>
</evidence>
<accession>A0A8H7NIN2</accession>
<sequence>MEYGLCSAPGGVYPDKVAAQQLPAVSLRPRASGKRTLVAERTSQMDAVNPAAQHLRLLCFSSLLVFPRPTWAVKVFGVGVAILPRRVWQPNTFSNFTRMMNEDDKTHQPLTGWEGARVFLRAGRLALHRVA</sequence>
<evidence type="ECO:0000313" key="2">
    <source>
        <dbReference type="Proteomes" id="UP000616885"/>
    </source>
</evidence>
<dbReference type="EMBL" id="JADCTT010000002">
    <property type="protein sequence ID" value="KAF9756696.1"/>
    <property type="molecule type" value="Genomic_DNA"/>
</dbReference>
<reference evidence="1" key="1">
    <citation type="submission" date="2020-10" db="EMBL/GenBank/DDBJ databases">
        <title>High-Quality Genome Resource of Clonostachys rosea strain S41 by Oxford Nanopore Long-Read Sequencing.</title>
        <authorList>
            <person name="Wang H."/>
        </authorList>
    </citation>
    <scope>NUCLEOTIDE SEQUENCE</scope>
    <source>
        <strain evidence="1">S41</strain>
    </source>
</reference>